<evidence type="ECO:0000313" key="1">
    <source>
        <dbReference type="EMBL" id="VAW85447.1"/>
    </source>
</evidence>
<protein>
    <recommendedName>
        <fullName evidence="2">YkgJ family cysteine cluster protein</fullName>
    </recommendedName>
</protein>
<dbReference type="EMBL" id="UOFO01000072">
    <property type="protein sequence ID" value="VAW85447.1"/>
    <property type="molecule type" value="Genomic_DNA"/>
</dbReference>
<dbReference type="AlphaFoldDB" id="A0A3B0ZDC0"/>
<reference evidence="1" key="1">
    <citation type="submission" date="2018-06" db="EMBL/GenBank/DDBJ databases">
        <authorList>
            <person name="Zhirakovskaya E."/>
        </authorList>
    </citation>
    <scope>NUCLEOTIDE SEQUENCE</scope>
</reference>
<name>A0A3B0ZDC0_9ZZZZ</name>
<sequence>MDEIIIKAQQIEHQERKRLTKLFKKSISPETMSSAVRSIHKNIDDYRILNIEKYNIKLACKEGCTYCCRHLRVEVFLPEVFRIKNYLEKHCSKEELSNIKSVIATTAKRAQNLSDQEHNTARIACPLLIDNNCSIYSVRPGMCRKYHSLEVDPCIKRYDEPTNETHGAISVRGLSLGVMSFLKGLHHSLKKQKLDGNTYELSQALDVVLNNPKAYAQWRQGKAIFTPLPEV</sequence>
<evidence type="ECO:0008006" key="2">
    <source>
        <dbReference type="Google" id="ProtNLM"/>
    </source>
</evidence>
<proteinExistence type="predicted"/>
<dbReference type="Pfam" id="PF03692">
    <property type="entry name" value="CxxCxxCC"/>
    <property type="match status" value="1"/>
</dbReference>
<organism evidence="1">
    <name type="scientific">hydrothermal vent metagenome</name>
    <dbReference type="NCBI Taxonomy" id="652676"/>
    <lineage>
        <taxon>unclassified sequences</taxon>
        <taxon>metagenomes</taxon>
        <taxon>ecological metagenomes</taxon>
    </lineage>
</organism>
<accession>A0A3B0ZDC0</accession>
<gene>
    <name evidence="1" type="ORF">MNBD_GAMMA16-198</name>
</gene>
<dbReference type="InterPro" id="IPR005358">
    <property type="entry name" value="Puta_zinc/iron-chelating_dom"/>
</dbReference>